<evidence type="ECO:0000313" key="8">
    <source>
        <dbReference type="Proteomes" id="UP000216857"/>
    </source>
</evidence>
<keyword evidence="3 7" id="KW-0223">Dioxygenase</keyword>
<dbReference type="SUPFAM" id="SSF51197">
    <property type="entry name" value="Clavaminate synthase-like"/>
    <property type="match status" value="1"/>
</dbReference>
<dbReference type="GO" id="GO:0006790">
    <property type="term" value="P:sulfur compound metabolic process"/>
    <property type="evidence" value="ECO:0007669"/>
    <property type="project" value="TreeGrafter"/>
</dbReference>
<dbReference type="GO" id="GO:0000908">
    <property type="term" value="F:taurine dioxygenase activity"/>
    <property type="evidence" value="ECO:0007669"/>
    <property type="project" value="TreeGrafter"/>
</dbReference>
<dbReference type="PANTHER" id="PTHR30468">
    <property type="entry name" value="ALPHA-KETOGLUTARATE-DEPENDENT SULFONATE DIOXYGENASE"/>
    <property type="match status" value="1"/>
</dbReference>
<dbReference type="Proteomes" id="UP000216857">
    <property type="component" value="Unassembled WGS sequence"/>
</dbReference>
<sequence>MEIRRLTGVIGAELLDIDISRNLGADEVAAIRRALLDHQVIFFRDQDLTPEKHIAFAQCFGEISMTPVYHTLPDYPQIMPVVKEPTDKDVIGDTWHTDETYHPTPPLGSILYGREVPEVGGDTLWCNLYRAYDTLSDALKRQLEGMRAVHSNNFLSANSQARNATRSTKLREDVGVIDSVHPVVRTHEETGRKCLFVNHPFTYAFEGMTREESLPLLQYLYQHSAKPENTCRFRWRKGSMAFWDNRCTMHYAINDYPGERRAMHRITIQGSVPR</sequence>
<keyword evidence="4" id="KW-0560">Oxidoreductase</keyword>
<protein>
    <submittedName>
        <fullName evidence="7">Taurine dioxygenase</fullName>
    </submittedName>
</protein>
<proteinExistence type="inferred from homology"/>
<accession>A0A261RMM1</accession>
<keyword evidence="8" id="KW-1185">Reference proteome</keyword>
<dbReference type="EMBL" id="NEVJ01000001">
    <property type="protein sequence ID" value="OZI26286.1"/>
    <property type="molecule type" value="Genomic_DNA"/>
</dbReference>
<dbReference type="GO" id="GO:0005737">
    <property type="term" value="C:cytoplasm"/>
    <property type="evidence" value="ECO:0007669"/>
    <property type="project" value="TreeGrafter"/>
</dbReference>
<gene>
    <name evidence="7" type="ORF">CAL26_02835</name>
</gene>
<evidence type="ECO:0000256" key="1">
    <source>
        <dbReference type="ARBA" id="ARBA00005896"/>
    </source>
</evidence>
<dbReference type="InterPro" id="IPR042098">
    <property type="entry name" value="TauD-like_sf"/>
</dbReference>
<feature type="domain" description="TauD/TfdA-like" evidence="6">
    <location>
        <begin position="2"/>
        <end position="267"/>
    </location>
</feature>
<evidence type="ECO:0000259" key="6">
    <source>
        <dbReference type="Pfam" id="PF02668"/>
    </source>
</evidence>
<name>A0A261RMM1_9BORD</name>
<keyword evidence="5" id="KW-0408">Iron</keyword>
<dbReference type="OrthoDB" id="8893262at2"/>
<keyword evidence="2" id="KW-0479">Metal-binding</keyword>
<dbReference type="InterPro" id="IPR051323">
    <property type="entry name" value="AtsK-like"/>
</dbReference>
<evidence type="ECO:0000256" key="5">
    <source>
        <dbReference type="ARBA" id="ARBA00023004"/>
    </source>
</evidence>
<dbReference type="GO" id="GO:0046872">
    <property type="term" value="F:metal ion binding"/>
    <property type="evidence" value="ECO:0007669"/>
    <property type="project" value="UniProtKB-KW"/>
</dbReference>
<evidence type="ECO:0000313" key="7">
    <source>
        <dbReference type="EMBL" id="OZI26286.1"/>
    </source>
</evidence>
<dbReference type="Gene3D" id="3.60.130.10">
    <property type="entry name" value="Clavaminate synthase-like"/>
    <property type="match status" value="1"/>
</dbReference>
<evidence type="ECO:0000256" key="2">
    <source>
        <dbReference type="ARBA" id="ARBA00022723"/>
    </source>
</evidence>
<evidence type="ECO:0000256" key="3">
    <source>
        <dbReference type="ARBA" id="ARBA00022964"/>
    </source>
</evidence>
<reference evidence="7" key="1">
    <citation type="submission" date="2017-05" db="EMBL/GenBank/DDBJ databases">
        <title>Complete and WGS of Bordetella genogroups.</title>
        <authorList>
            <person name="Spilker T."/>
            <person name="Lipuma J."/>
        </authorList>
    </citation>
    <scope>NUCLEOTIDE SEQUENCE</scope>
    <source>
        <strain evidence="7">AU21707</strain>
    </source>
</reference>
<organism evidence="7 8">
    <name type="scientific">Bordetella genomosp. 9</name>
    <dbReference type="NCBI Taxonomy" id="1416803"/>
    <lineage>
        <taxon>Bacteria</taxon>
        <taxon>Pseudomonadati</taxon>
        <taxon>Pseudomonadota</taxon>
        <taxon>Betaproteobacteria</taxon>
        <taxon>Burkholderiales</taxon>
        <taxon>Alcaligenaceae</taxon>
        <taxon>Bordetella</taxon>
    </lineage>
</organism>
<comment type="caution">
    <text evidence="7">The sequence shown here is derived from an EMBL/GenBank/DDBJ whole genome shotgun (WGS) entry which is preliminary data.</text>
</comment>
<evidence type="ECO:0000256" key="4">
    <source>
        <dbReference type="ARBA" id="ARBA00023002"/>
    </source>
</evidence>
<dbReference type="InterPro" id="IPR003819">
    <property type="entry name" value="TauD/TfdA-like"/>
</dbReference>
<dbReference type="AlphaFoldDB" id="A0A261RMM1"/>
<dbReference type="Pfam" id="PF02668">
    <property type="entry name" value="TauD"/>
    <property type="match status" value="1"/>
</dbReference>
<comment type="similarity">
    <text evidence="1">Belongs to the TfdA dioxygenase family.</text>
</comment>
<dbReference type="RefSeq" id="WP_094845393.1">
    <property type="nucleotide sequence ID" value="NZ_NEVJ01000001.1"/>
</dbReference>
<dbReference type="PANTHER" id="PTHR30468:SF1">
    <property type="entry name" value="ALPHA-KETOGLUTARATE-DEPENDENT SULFONATE DIOXYGENASE"/>
    <property type="match status" value="1"/>
</dbReference>